<evidence type="ECO:0000313" key="3">
    <source>
        <dbReference type="Proteomes" id="UP000054937"/>
    </source>
</evidence>
<keyword evidence="3" id="KW-1185">Reference proteome</keyword>
<dbReference type="OMA" id="IAKECKF"/>
<dbReference type="SUPFAM" id="SSF55874">
    <property type="entry name" value="ATPase domain of HSP90 chaperone/DNA topoisomerase II/histidine kinase"/>
    <property type="match status" value="1"/>
</dbReference>
<feature type="region of interest" description="Disordered" evidence="1">
    <location>
        <begin position="472"/>
        <end position="514"/>
    </location>
</feature>
<dbReference type="Proteomes" id="UP000054937">
    <property type="component" value="Unassembled WGS sequence"/>
</dbReference>
<dbReference type="InterPro" id="IPR036890">
    <property type="entry name" value="HATPase_C_sf"/>
</dbReference>
<reference evidence="2 3" key="1">
    <citation type="journal article" date="2015" name="Sci. Rep.">
        <title>Genome of the facultative scuticociliatosis pathogen Pseudocohnilembus persalinus provides insight into its virulence through horizontal gene transfer.</title>
        <authorList>
            <person name="Xiong J."/>
            <person name="Wang G."/>
            <person name="Cheng J."/>
            <person name="Tian M."/>
            <person name="Pan X."/>
            <person name="Warren A."/>
            <person name="Jiang C."/>
            <person name="Yuan D."/>
            <person name="Miao W."/>
        </authorList>
    </citation>
    <scope>NUCLEOTIDE SEQUENCE [LARGE SCALE GENOMIC DNA]</scope>
    <source>
        <strain evidence="2">36N120E</strain>
    </source>
</reference>
<keyword evidence="2" id="KW-0808">Transferase</keyword>
<dbReference type="GO" id="GO:0005524">
    <property type="term" value="F:ATP binding"/>
    <property type="evidence" value="ECO:0007669"/>
    <property type="project" value="UniProtKB-KW"/>
</dbReference>
<sequence>MNPNAVLILSYGNNQLKIINQNNKARQELKINSSNEFHQFSNELILNNSEDDNKKVSLYDILIQNFQVQIQKEKNNYDENELLLNMEDFDQKEQKQNKKMSVIYDYYVDLNNKHYKMKITFKNQFCFIMLEENFENQIIKYYENLIFKMSQKVEKNLEMALNLSQGIKKSQNDIKIGIKTKILLIINNLSNLQETVLQSRGKFNEQFSYFQLNIFLENIREIVVNELKLLKKNDDVNFYISNMVDPNQFRLYQDGFKLTQLILNLLENSINNTQRGNIILKIDNLSPGSNILKIEIQDTGNGFQKFSVRSDPNFSLNFNNYNKQKQQQNDDFLEKTKAIMRSEPDSKTYYKNTNLGMKIAYNLTGQLGPKKELVYISSYMGTSVSFQIYLRQKNQKGSCIQDNQSLSGVLNGINGISPVMKKSIIKKNTNTNILHVPVGNIESQQMPSVQSIQQHNIQNQNQNNNQAQNMKISQNNKKKSGSQNTNQHSQSSIMKKPSGSHPSQKKSVTVFEGQQQLQQQQQQLQQLQQQQSQQMYLNRNNSANISIFKSQQAGNVVSSQSEANTNSQNILKEQDNKNKGQQSINITYNNINTNNNNHINSNHPTTEYMNNNNNQKSQKQINFQKYNSINTNSGYFRQQSQSQYKRSSHKSSNQNSPQVSQNGSVMNQSQNNNLNFIMQQQQNHQELRGVKGGYEDMMRGELLDDD</sequence>
<accession>A0A0V0QA96</accession>
<proteinExistence type="predicted"/>
<dbReference type="InParanoid" id="A0A0V0QA96"/>
<keyword evidence="2" id="KW-0547">Nucleotide-binding</keyword>
<protein>
    <submittedName>
        <fullName evidence="2">Histidine kinase-like ATPase, ATP-binding domain</fullName>
    </submittedName>
</protein>
<feature type="region of interest" description="Disordered" evidence="1">
    <location>
        <begin position="638"/>
        <end position="668"/>
    </location>
</feature>
<gene>
    <name evidence="2" type="ORF">PPERSA_07335</name>
</gene>
<keyword evidence="2" id="KW-0067">ATP-binding</keyword>
<feature type="compositionally biased region" description="Polar residues" evidence="1">
    <location>
        <begin position="558"/>
        <end position="571"/>
    </location>
</feature>
<dbReference type="GO" id="GO:0016301">
    <property type="term" value="F:kinase activity"/>
    <property type="evidence" value="ECO:0007669"/>
    <property type="project" value="UniProtKB-KW"/>
</dbReference>
<comment type="caution">
    <text evidence="2">The sequence shown here is derived from an EMBL/GenBank/DDBJ whole genome shotgun (WGS) entry which is preliminary data.</text>
</comment>
<feature type="compositionally biased region" description="Polar residues" evidence="1">
    <location>
        <begin position="472"/>
        <end position="493"/>
    </location>
</feature>
<name>A0A0V0QA96_PSEPJ</name>
<dbReference type="AlphaFoldDB" id="A0A0V0QA96"/>
<evidence type="ECO:0000256" key="1">
    <source>
        <dbReference type="SAM" id="MobiDB-lite"/>
    </source>
</evidence>
<keyword evidence="2" id="KW-0418">Kinase</keyword>
<organism evidence="2 3">
    <name type="scientific">Pseudocohnilembus persalinus</name>
    <name type="common">Ciliate</name>
    <dbReference type="NCBI Taxonomy" id="266149"/>
    <lineage>
        <taxon>Eukaryota</taxon>
        <taxon>Sar</taxon>
        <taxon>Alveolata</taxon>
        <taxon>Ciliophora</taxon>
        <taxon>Intramacronucleata</taxon>
        <taxon>Oligohymenophorea</taxon>
        <taxon>Scuticociliatia</taxon>
        <taxon>Philasterida</taxon>
        <taxon>Pseudocohnilembidae</taxon>
        <taxon>Pseudocohnilembus</taxon>
    </lineage>
</organism>
<feature type="compositionally biased region" description="Low complexity" evidence="1">
    <location>
        <begin position="638"/>
        <end position="664"/>
    </location>
</feature>
<dbReference type="Gene3D" id="3.30.565.10">
    <property type="entry name" value="Histidine kinase-like ATPase, C-terminal domain"/>
    <property type="match status" value="1"/>
</dbReference>
<feature type="compositionally biased region" description="Low complexity" evidence="1">
    <location>
        <begin position="583"/>
        <end position="603"/>
    </location>
</feature>
<feature type="region of interest" description="Disordered" evidence="1">
    <location>
        <begin position="558"/>
        <end position="613"/>
    </location>
</feature>
<dbReference type="EMBL" id="LDAU01000222">
    <property type="protein sequence ID" value="KRW99082.1"/>
    <property type="molecule type" value="Genomic_DNA"/>
</dbReference>
<evidence type="ECO:0000313" key="2">
    <source>
        <dbReference type="EMBL" id="KRW99082.1"/>
    </source>
</evidence>